<organism evidence="2 3">
    <name type="scientific">Paeniglutamicibacter gangotriensis</name>
    <dbReference type="NCBI Taxonomy" id="254787"/>
    <lineage>
        <taxon>Bacteria</taxon>
        <taxon>Bacillati</taxon>
        <taxon>Actinomycetota</taxon>
        <taxon>Actinomycetes</taxon>
        <taxon>Micrococcales</taxon>
        <taxon>Micrococcaceae</taxon>
        <taxon>Paeniglutamicibacter</taxon>
    </lineage>
</organism>
<dbReference type="OrthoDB" id="5179393at2"/>
<sequence length="381" mass="40291">MASRAGSTGIDASLYRREGQWCTALVDVSLGTTSAQEAVDSLPSQVGKLLGSQQASDADIEALTAALVSAEGHASPVARFVAVNNGEVVVDEIIDGLKVEFADVDCGPFPNLVALARARGGQFPYLVAEAGKDGGEVSLYHSSVKGADESRGVTGDPDEAHHARKVPGQYDEPKNQSNTEEIWRRNADELAKQIDELARENYVRLIVLAGDVKAREMVAGMLAVAHKPITSILDQHTRTGGADQAAFAAAVQERVDEVLGRDVQELSERVANRSGSGRPELALGFDEVVAALQQAQAATVLVNQYQDDETLTALNAEPWLCGEDSGDHAESVMGSWPAPEVLLRATALTDASIRYVPDGVLPEGTGIAALLRWPNASESAS</sequence>
<evidence type="ECO:0000313" key="2">
    <source>
        <dbReference type="EMBL" id="KAA0975147.1"/>
    </source>
</evidence>
<dbReference type="RefSeq" id="WP_149620230.1">
    <property type="nucleotide sequence ID" value="NZ_VOBL01000016.1"/>
</dbReference>
<feature type="region of interest" description="Disordered" evidence="1">
    <location>
        <begin position="147"/>
        <end position="179"/>
    </location>
</feature>
<evidence type="ECO:0000313" key="3">
    <source>
        <dbReference type="Proteomes" id="UP000323856"/>
    </source>
</evidence>
<dbReference type="Proteomes" id="UP000323856">
    <property type="component" value="Unassembled WGS sequence"/>
</dbReference>
<comment type="caution">
    <text evidence="2">The sequence shown here is derived from an EMBL/GenBank/DDBJ whole genome shotgun (WGS) entry which is preliminary data.</text>
</comment>
<accession>A0A5B0E7U7</accession>
<proteinExistence type="predicted"/>
<gene>
    <name evidence="2" type="ORF">FQ154_14175</name>
</gene>
<reference evidence="2 3" key="1">
    <citation type="submission" date="2019-07" db="EMBL/GenBank/DDBJ databases">
        <title>Analysis of the biochemical properties, biological activity and biotechnological potential of siderophores and biosurfactants produced by Antarctic psychrotolerant bacteria.</title>
        <authorList>
            <person name="Styczynski M."/>
            <person name="Krucon T."/>
            <person name="Decewicz P."/>
            <person name="Dziewit L."/>
        </authorList>
    </citation>
    <scope>NUCLEOTIDE SEQUENCE [LARGE SCALE GENOMIC DNA]</scope>
    <source>
        <strain evidence="2 3">ANT_H27</strain>
    </source>
</reference>
<dbReference type="InterPro" id="IPR040701">
    <property type="entry name" value="Bact_RF_family2"/>
</dbReference>
<dbReference type="AlphaFoldDB" id="A0A5B0E7U7"/>
<name>A0A5B0E7U7_9MICC</name>
<dbReference type="Pfam" id="PF18844">
    <property type="entry name" value="baeRF_family2"/>
    <property type="match status" value="1"/>
</dbReference>
<protein>
    <recommendedName>
        <fullName evidence="4">Peptide chain release factor 2</fullName>
    </recommendedName>
</protein>
<dbReference type="EMBL" id="VOBL01000016">
    <property type="protein sequence ID" value="KAA0975147.1"/>
    <property type="molecule type" value="Genomic_DNA"/>
</dbReference>
<evidence type="ECO:0000256" key="1">
    <source>
        <dbReference type="SAM" id="MobiDB-lite"/>
    </source>
</evidence>
<evidence type="ECO:0008006" key="4">
    <source>
        <dbReference type="Google" id="ProtNLM"/>
    </source>
</evidence>